<evidence type="ECO:0000256" key="3">
    <source>
        <dbReference type="ARBA" id="ARBA00023027"/>
    </source>
</evidence>
<name>A0A7U3VIB2_9MAGN</name>
<dbReference type="FunFam" id="3.40.50.720:FF:000084">
    <property type="entry name" value="Short-chain dehydrogenase reductase"/>
    <property type="match status" value="1"/>
</dbReference>
<keyword evidence="3" id="KW-0520">NAD</keyword>
<sequence>MFKLTLRGGFTWGLSLKHARSFSTPAGRLAGKVALITGAASGIGKTTAKEFIKHGAKVVIADIQQEIGQQTATELGPNATFTTCDVTQEPHLSNAVDFAVSQHGRLDIMYNNAGISGSAAFSNIADLDLAEFDRVMIVNARGVIAGIKHAARVMVPRRSGCILCTASVCGMAGGLAKHPYTVSKFTIIGIVKSASSELCKHGIRINCISPFAIPTTPLVLDTMTELFPAATADGVAKIIHSAGELEGAVCEEKDIARAALYLASDDAKYISGHNLVVDGGFTSSKRFGFSDIDQ</sequence>
<dbReference type="Gene3D" id="3.40.50.720">
    <property type="entry name" value="NAD(P)-binding Rossmann-like Domain"/>
    <property type="match status" value="1"/>
</dbReference>
<dbReference type="InterPro" id="IPR002347">
    <property type="entry name" value="SDR_fam"/>
</dbReference>
<keyword evidence="4" id="KW-0443">Lipid metabolism</keyword>
<dbReference type="EMBL" id="MT725701">
    <property type="protein sequence ID" value="QQM18971.1"/>
    <property type="molecule type" value="mRNA"/>
</dbReference>
<evidence type="ECO:0000256" key="2">
    <source>
        <dbReference type="ARBA" id="ARBA00023002"/>
    </source>
</evidence>
<dbReference type="AlphaFoldDB" id="A0A7U3VIB2"/>
<dbReference type="GO" id="GO:0016491">
    <property type="term" value="F:oxidoreductase activity"/>
    <property type="evidence" value="ECO:0007669"/>
    <property type="project" value="UniProtKB-KW"/>
</dbReference>
<organism evidence="5">
    <name type="scientific">Kadsura heteroclita</name>
    <dbReference type="NCBI Taxonomy" id="124781"/>
    <lineage>
        <taxon>Eukaryota</taxon>
        <taxon>Viridiplantae</taxon>
        <taxon>Streptophyta</taxon>
        <taxon>Embryophyta</taxon>
        <taxon>Tracheophyta</taxon>
        <taxon>Spermatophyta</taxon>
        <taxon>Magnoliopsida</taxon>
        <taxon>Austrobaileyales</taxon>
        <taxon>Schisandraceae</taxon>
        <taxon>Kadsura</taxon>
    </lineage>
</organism>
<dbReference type="Pfam" id="PF13561">
    <property type="entry name" value="adh_short_C2"/>
    <property type="match status" value="1"/>
</dbReference>
<dbReference type="PRINTS" id="PR00080">
    <property type="entry name" value="SDRFAMILY"/>
</dbReference>
<dbReference type="PANTHER" id="PTHR43180:SF28">
    <property type="entry name" value="NAD(P)-BINDING ROSSMANN-FOLD SUPERFAMILY PROTEIN"/>
    <property type="match status" value="1"/>
</dbReference>
<dbReference type="GO" id="GO:0006629">
    <property type="term" value="P:lipid metabolic process"/>
    <property type="evidence" value="ECO:0007669"/>
    <property type="project" value="UniProtKB-KW"/>
</dbReference>
<dbReference type="InterPro" id="IPR036291">
    <property type="entry name" value="NAD(P)-bd_dom_sf"/>
</dbReference>
<evidence type="ECO:0000313" key="5">
    <source>
        <dbReference type="EMBL" id="QQM18971.1"/>
    </source>
</evidence>
<dbReference type="PRINTS" id="PR00081">
    <property type="entry name" value="GDHRDH"/>
</dbReference>
<evidence type="ECO:0000256" key="1">
    <source>
        <dbReference type="ARBA" id="ARBA00006484"/>
    </source>
</evidence>
<protein>
    <submittedName>
        <fullName evidence="5">Secoisolariciresinol dehydrogenase 6</fullName>
    </submittedName>
</protein>
<accession>A0A7U3VIB2</accession>
<keyword evidence="2" id="KW-0560">Oxidoreductase</keyword>
<dbReference type="PANTHER" id="PTHR43180">
    <property type="entry name" value="3-OXOACYL-(ACYL-CARRIER-PROTEIN) REDUCTASE (AFU_ORTHOLOGUE AFUA_6G11210)"/>
    <property type="match status" value="1"/>
</dbReference>
<comment type="similarity">
    <text evidence="1">Belongs to the short-chain dehydrogenases/reductases (SDR) family.</text>
</comment>
<reference evidence="5" key="1">
    <citation type="journal article" date="2020" name="Not Bot Hort Agrobot Cluj">
        <title>Transcriptome analysis to identify genes involved in lignan, sesquiterpenoid and triterpenoid biosynthesis in medicinal plant Kadsura heteroclita.</title>
        <authorList>
            <person name="Zhang X."/>
            <person name="Li C."/>
            <person name="Chio C."/>
            <person name="Kameshwar A.K.S."/>
            <person name="Ma T."/>
            <person name="Qin W."/>
        </authorList>
    </citation>
    <scope>NUCLEOTIDE SEQUENCE</scope>
</reference>
<proteinExistence type="evidence at transcript level"/>
<dbReference type="SUPFAM" id="SSF51735">
    <property type="entry name" value="NAD(P)-binding Rossmann-fold domains"/>
    <property type="match status" value="1"/>
</dbReference>
<evidence type="ECO:0000256" key="4">
    <source>
        <dbReference type="ARBA" id="ARBA00023098"/>
    </source>
</evidence>